<dbReference type="GO" id="GO:0046872">
    <property type="term" value="F:metal ion binding"/>
    <property type="evidence" value="ECO:0007669"/>
    <property type="project" value="UniProtKB-KW"/>
</dbReference>
<evidence type="ECO:0000256" key="8">
    <source>
        <dbReference type="ARBA" id="ARBA00022840"/>
    </source>
</evidence>
<evidence type="ECO:0000256" key="4">
    <source>
        <dbReference type="ARBA" id="ARBA00022490"/>
    </source>
</evidence>
<evidence type="ECO:0000256" key="2">
    <source>
        <dbReference type="ARBA" id="ARBA00007599"/>
    </source>
</evidence>
<evidence type="ECO:0000313" key="11">
    <source>
        <dbReference type="EMBL" id="AEH45691.1"/>
    </source>
</evidence>
<dbReference type="eggNOG" id="COG0802">
    <property type="taxonomic scope" value="Bacteria"/>
</dbReference>
<evidence type="ECO:0000256" key="10">
    <source>
        <dbReference type="ARBA" id="ARBA00032441"/>
    </source>
</evidence>
<dbReference type="RefSeq" id="WP_013908430.1">
    <property type="nucleotide sequence ID" value="NC_015681.1"/>
</dbReference>
<dbReference type="Proteomes" id="UP000006793">
    <property type="component" value="Chromosome"/>
</dbReference>
<organism evidence="11 12">
    <name type="scientific">Thermodesulfatator indicus (strain DSM 15286 / JCM 11887 / CIR29812)</name>
    <dbReference type="NCBI Taxonomy" id="667014"/>
    <lineage>
        <taxon>Bacteria</taxon>
        <taxon>Pseudomonadati</taxon>
        <taxon>Thermodesulfobacteriota</taxon>
        <taxon>Thermodesulfobacteria</taxon>
        <taxon>Thermodesulfobacteriales</taxon>
        <taxon>Thermodesulfatatoraceae</taxon>
        <taxon>Thermodesulfatator</taxon>
    </lineage>
</organism>
<name>F8A9Q6_THEID</name>
<proteinExistence type="inferred from homology"/>
<evidence type="ECO:0000256" key="3">
    <source>
        <dbReference type="ARBA" id="ARBA00019010"/>
    </source>
</evidence>
<dbReference type="OrthoDB" id="9815896at2"/>
<keyword evidence="5" id="KW-0819">tRNA processing</keyword>
<keyword evidence="6" id="KW-0479">Metal-binding</keyword>
<keyword evidence="12" id="KW-1185">Reference proteome</keyword>
<dbReference type="PATRIC" id="fig|667014.3.peg.1888"/>
<dbReference type="InterPro" id="IPR027417">
    <property type="entry name" value="P-loop_NTPase"/>
</dbReference>
<keyword evidence="8" id="KW-0067">ATP-binding</keyword>
<evidence type="ECO:0000256" key="5">
    <source>
        <dbReference type="ARBA" id="ARBA00022694"/>
    </source>
</evidence>
<dbReference type="HOGENOM" id="CLU_087829_3_0_0"/>
<dbReference type="PaxDb" id="667014-Thein_1836"/>
<comment type="subcellular location">
    <subcellularLocation>
        <location evidence="1">Cytoplasm</location>
    </subcellularLocation>
</comment>
<dbReference type="SUPFAM" id="SSF52540">
    <property type="entry name" value="P-loop containing nucleoside triphosphate hydrolases"/>
    <property type="match status" value="1"/>
</dbReference>
<reference evidence="12" key="1">
    <citation type="submission" date="2011-04" db="EMBL/GenBank/DDBJ databases">
        <title>The complete genome of Thermodesulfatator indicus DSM 15286.</title>
        <authorList>
            <person name="Lucas S."/>
            <person name="Copeland A."/>
            <person name="Lapidus A."/>
            <person name="Bruce D."/>
            <person name="Goodwin L."/>
            <person name="Pitluck S."/>
            <person name="Peters L."/>
            <person name="Kyrpides N."/>
            <person name="Mavromatis K."/>
            <person name="Pagani I."/>
            <person name="Ivanova N."/>
            <person name="Saunders L."/>
            <person name="Detter J.C."/>
            <person name="Tapia R."/>
            <person name="Han C."/>
            <person name="Land M."/>
            <person name="Hauser L."/>
            <person name="Markowitz V."/>
            <person name="Cheng J.-F."/>
            <person name="Hugenholtz P."/>
            <person name="Woyke T."/>
            <person name="Wu D."/>
            <person name="Spring S."/>
            <person name="Schroeder M."/>
            <person name="Brambilla E."/>
            <person name="Klenk H.-P."/>
            <person name="Eisen J.A."/>
        </authorList>
    </citation>
    <scope>NUCLEOTIDE SEQUENCE [LARGE SCALE GENOMIC DNA]</scope>
    <source>
        <strain evidence="12">DSM 15286 / JCM 11887 / CIR29812</strain>
    </source>
</reference>
<comment type="similarity">
    <text evidence="2">Belongs to the TsaE family.</text>
</comment>
<dbReference type="GO" id="GO:0002949">
    <property type="term" value="P:tRNA threonylcarbamoyladenosine modification"/>
    <property type="evidence" value="ECO:0007669"/>
    <property type="project" value="InterPro"/>
</dbReference>
<dbReference type="STRING" id="667014.Thein_1836"/>
<accession>F8A9Q6</accession>
<dbReference type="EMBL" id="CP002683">
    <property type="protein sequence ID" value="AEH45691.1"/>
    <property type="molecule type" value="Genomic_DNA"/>
</dbReference>
<dbReference type="InterPro" id="IPR003442">
    <property type="entry name" value="T6A_TsaE"/>
</dbReference>
<dbReference type="KEGG" id="tid:Thein_1836"/>
<keyword evidence="9" id="KW-0460">Magnesium</keyword>
<sequence length="140" mass="15949">MASFRTKSPEETERLAEELGQKLSRGNVIFLFGDLGAGKTTFVKGLARGLGVPKDYYVQSPTFAIINEYPGRVPLYHVDLYRLEPEDVYDLGLEELAEQGVLVIEWSERLPFFFDKAIKVYFEIIGPSERLITIEDKNDI</sequence>
<dbReference type="GO" id="GO:0005524">
    <property type="term" value="F:ATP binding"/>
    <property type="evidence" value="ECO:0007669"/>
    <property type="project" value="UniProtKB-KW"/>
</dbReference>
<dbReference type="AlphaFoldDB" id="F8A9Q6"/>
<gene>
    <name evidence="11" type="ordered locus">Thein_1836</name>
</gene>
<protein>
    <recommendedName>
        <fullName evidence="3">tRNA threonylcarbamoyladenosine biosynthesis protein TsaE</fullName>
    </recommendedName>
    <alternativeName>
        <fullName evidence="10">t(6)A37 threonylcarbamoyladenosine biosynthesis protein TsaE</fullName>
    </alternativeName>
</protein>
<dbReference type="GO" id="GO:0005737">
    <property type="term" value="C:cytoplasm"/>
    <property type="evidence" value="ECO:0007669"/>
    <property type="project" value="UniProtKB-SubCell"/>
</dbReference>
<dbReference type="PANTHER" id="PTHR33540">
    <property type="entry name" value="TRNA THREONYLCARBAMOYLADENOSINE BIOSYNTHESIS PROTEIN TSAE"/>
    <property type="match status" value="1"/>
</dbReference>
<keyword evidence="7" id="KW-0547">Nucleotide-binding</keyword>
<dbReference type="NCBIfam" id="TIGR00150">
    <property type="entry name" value="T6A_YjeE"/>
    <property type="match status" value="1"/>
</dbReference>
<reference evidence="11 12" key="2">
    <citation type="journal article" date="2012" name="Stand. Genomic Sci.">
        <title>Complete genome sequence of the thermophilic sulfate-reducing ocean bacterium Thermodesulfatator indicus type strain (CIR29812(T)).</title>
        <authorList>
            <person name="Anderson I."/>
            <person name="Saunders E."/>
            <person name="Lapidus A."/>
            <person name="Nolan M."/>
            <person name="Lucas S."/>
            <person name="Tice H."/>
            <person name="Del Rio T.G."/>
            <person name="Cheng J.F."/>
            <person name="Han C."/>
            <person name="Tapia R."/>
            <person name="Goodwin L.A."/>
            <person name="Pitluck S."/>
            <person name="Liolios K."/>
            <person name="Mavromatis K."/>
            <person name="Pagani I."/>
            <person name="Ivanova N."/>
            <person name="Mikhailova N."/>
            <person name="Pati A."/>
            <person name="Chen A."/>
            <person name="Palaniappan K."/>
            <person name="Land M."/>
            <person name="Hauser L."/>
            <person name="Jeffries C.D."/>
            <person name="Chang Y.J."/>
            <person name="Brambilla E.M."/>
            <person name="Rohde M."/>
            <person name="Spring S."/>
            <person name="Goker M."/>
            <person name="Detter J.C."/>
            <person name="Woyke T."/>
            <person name="Bristow J."/>
            <person name="Eisen J.A."/>
            <person name="Markowitz V."/>
            <person name="Hugenholtz P."/>
            <person name="Kyrpides N.C."/>
            <person name="Klenk H.P."/>
        </authorList>
    </citation>
    <scope>NUCLEOTIDE SEQUENCE [LARGE SCALE GENOMIC DNA]</scope>
    <source>
        <strain evidence="12">DSM 15286 / JCM 11887 / CIR29812</strain>
    </source>
</reference>
<evidence type="ECO:0000256" key="6">
    <source>
        <dbReference type="ARBA" id="ARBA00022723"/>
    </source>
</evidence>
<evidence type="ECO:0000256" key="1">
    <source>
        <dbReference type="ARBA" id="ARBA00004496"/>
    </source>
</evidence>
<evidence type="ECO:0000256" key="7">
    <source>
        <dbReference type="ARBA" id="ARBA00022741"/>
    </source>
</evidence>
<evidence type="ECO:0000313" key="12">
    <source>
        <dbReference type="Proteomes" id="UP000006793"/>
    </source>
</evidence>
<evidence type="ECO:0000256" key="9">
    <source>
        <dbReference type="ARBA" id="ARBA00022842"/>
    </source>
</evidence>
<dbReference type="Pfam" id="PF02367">
    <property type="entry name" value="TsaE"/>
    <property type="match status" value="1"/>
</dbReference>
<dbReference type="PANTHER" id="PTHR33540:SF2">
    <property type="entry name" value="TRNA THREONYLCARBAMOYLADENOSINE BIOSYNTHESIS PROTEIN TSAE"/>
    <property type="match status" value="1"/>
</dbReference>
<dbReference type="Gene3D" id="3.40.50.300">
    <property type="entry name" value="P-loop containing nucleotide triphosphate hydrolases"/>
    <property type="match status" value="1"/>
</dbReference>
<dbReference type="InParanoid" id="F8A9Q6"/>
<keyword evidence="4" id="KW-0963">Cytoplasm</keyword>
<dbReference type="FunCoup" id="F8A9Q6">
    <property type="interactions" value="253"/>
</dbReference>